<accession>A0ACB8UJX4</accession>
<sequence>MPILARTQESCRDGYPFCNSVPIGPGPALNAASAKGQAAYADIDPNANTGSSLQGIPLPDPSERNPNAALSRYISANRPEVVLGVLLVFIIGVIALVCWVRFDEKARKKVQKYWAVLKVRLANITKKRSDAPRLPTSGPPSPTAQSDLTSTSAQTNPMKLSANGRPTLDRAPSGSQLSVMKTNEIAALPILLSRP</sequence>
<name>A0ACB8UJX4_9APHY</name>
<comment type="caution">
    <text evidence="1">The sequence shown here is derived from an EMBL/GenBank/DDBJ whole genome shotgun (WGS) entry which is preliminary data.</text>
</comment>
<dbReference type="EMBL" id="MU274900">
    <property type="protein sequence ID" value="KAI0094669.1"/>
    <property type="molecule type" value="Genomic_DNA"/>
</dbReference>
<organism evidence="1 2">
    <name type="scientific">Irpex rosettiformis</name>
    <dbReference type="NCBI Taxonomy" id="378272"/>
    <lineage>
        <taxon>Eukaryota</taxon>
        <taxon>Fungi</taxon>
        <taxon>Dikarya</taxon>
        <taxon>Basidiomycota</taxon>
        <taxon>Agaricomycotina</taxon>
        <taxon>Agaricomycetes</taxon>
        <taxon>Polyporales</taxon>
        <taxon>Irpicaceae</taxon>
        <taxon>Irpex</taxon>
    </lineage>
</organism>
<reference evidence="1" key="1">
    <citation type="journal article" date="2021" name="Environ. Microbiol.">
        <title>Gene family expansions and transcriptome signatures uncover fungal adaptations to wood decay.</title>
        <authorList>
            <person name="Hage H."/>
            <person name="Miyauchi S."/>
            <person name="Viragh M."/>
            <person name="Drula E."/>
            <person name="Min B."/>
            <person name="Chaduli D."/>
            <person name="Navarro D."/>
            <person name="Favel A."/>
            <person name="Norest M."/>
            <person name="Lesage-Meessen L."/>
            <person name="Balint B."/>
            <person name="Merenyi Z."/>
            <person name="de Eugenio L."/>
            <person name="Morin E."/>
            <person name="Martinez A.T."/>
            <person name="Baldrian P."/>
            <person name="Stursova M."/>
            <person name="Martinez M.J."/>
            <person name="Novotny C."/>
            <person name="Magnuson J.K."/>
            <person name="Spatafora J.W."/>
            <person name="Maurice S."/>
            <person name="Pangilinan J."/>
            <person name="Andreopoulos W."/>
            <person name="LaButti K."/>
            <person name="Hundley H."/>
            <person name="Na H."/>
            <person name="Kuo A."/>
            <person name="Barry K."/>
            <person name="Lipzen A."/>
            <person name="Henrissat B."/>
            <person name="Riley R."/>
            <person name="Ahrendt S."/>
            <person name="Nagy L.G."/>
            <person name="Grigoriev I.V."/>
            <person name="Martin F."/>
            <person name="Rosso M.N."/>
        </authorList>
    </citation>
    <scope>NUCLEOTIDE SEQUENCE</scope>
    <source>
        <strain evidence="1">CBS 384.51</strain>
    </source>
</reference>
<gene>
    <name evidence="1" type="ORF">BDY19DRAFT_35336</name>
</gene>
<evidence type="ECO:0000313" key="1">
    <source>
        <dbReference type="EMBL" id="KAI0094669.1"/>
    </source>
</evidence>
<proteinExistence type="predicted"/>
<evidence type="ECO:0000313" key="2">
    <source>
        <dbReference type="Proteomes" id="UP001055072"/>
    </source>
</evidence>
<dbReference type="Proteomes" id="UP001055072">
    <property type="component" value="Unassembled WGS sequence"/>
</dbReference>
<protein>
    <submittedName>
        <fullName evidence="1">Uncharacterized protein</fullName>
    </submittedName>
</protein>
<keyword evidence="2" id="KW-1185">Reference proteome</keyword>